<dbReference type="Pfam" id="PF00144">
    <property type="entry name" value="Beta-lactamase"/>
    <property type="match status" value="1"/>
</dbReference>
<protein>
    <recommendedName>
        <fullName evidence="2">Beta-lactamase-related domain-containing protein</fullName>
    </recommendedName>
</protein>
<dbReference type="Gene3D" id="3.40.710.10">
    <property type="entry name" value="DD-peptidase/beta-lactamase superfamily"/>
    <property type="match status" value="1"/>
</dbReference>
<accession>A0A1F6DE03</accession>
<dbReference type="InterPro" id="IPR050789">
    <property type="entry name" value="Diverse_Enzym_Activities"/>
</dbReference>
<gene>
    <name evidence="3" type="ORF">A2765_06680</name>
</gene>
<dbReference type="AlphaFoldDB" id="A0A1F6DE03"/>
<sequence length="349" mass="38820">MEEQLLDVLTEGVAARVFPGAVVGVLKEGQRTIIPVGRFAYEQSSPAVAEETLYDTASITKSIPVGLLTLKFIEEGKLSLDDRVNTFIPEITRPHAEQGRIRHLLTYSYILKKNSDPQYKVEALTARDILEYLFTREFEYLSGAHYQYSNAPANLLGLILERVSGERLYKLSTRIILDPLEMRRSTFSPADTKSIPPTEVDSWRGVVQGVVHDEQAFILQRDGQDSGASGLFAPANDLLHIAEMVLANGVFKGRRLFKPETIELMRTNALADIGASCGIGWELDQPHFMGKYSHAHMLGKTGFTGTSIVIDPRTKRACVLLSNRTYPQRANIEASRAVRRTVADIVFAP</sequence>
<evidence type="ECO:0000256" key="1">
    <source>
        <dbReference type="ARBA" id="ARBA00022801"/>
    </source>
</evidence>
<dbReference type="EMBL" id="MFLA01000021">
    <property type="protein sequence ID" value="OGG59272.1"/>
    <property type="molecule type" value="Genomic_DNA"/>
</dbReference>
<evidence type="ECO:0000313" key="4">
    <source>
        <dbReference type="Proteomes" id="UP000176377"/>
    </source>
</evidence>
<name>A0A1F6DE03_9BACT</name>
<proteinExistence type="predicted"/>
<comment type="caution">
    <text evidence="3">The sequence shown here is derived from an EMBL/GenBank/DDBJ whole genome shotgun (WGS) entry which is preliminary data.</text>
</comment>
<reference evidence="3 4" key="1">
    <citation type="journal article" date="2016" name="Nat. Commun.">
        <title>Thousands of microbial genomes shed light on interconnected biogeochemical processes in an aquifer system.</title>
        <authorList>
            <person name="Anantharaman K."/>
            <person name="Brown C.T."/>
            <person name="Hug L.A."/>
            <person name="Sharon I."/>
            <person name="Castelle C.J."/>
            <person name="Probst A.J."/>
            <person name="Thomas B.C."/>
            <person name="Singh A."/>
            <person name="Wilkins M.J."/>
            <person name="Karaoz U."/>
            <person name="Brodie E.L."/>
            <person name="Williams K.H."/>
            <person name="Hubbard S.S."/>
            <person name="Banfield J.F."/>
        </authorList>
    </citation>
    <scope>NUCLEOTIDE SEQUENCE [LARGE SCALE GENOMIC DNA]</scope>
</reference>
<keyword evidence="1" id="KW-0378">Hydrolase</keyword>
<dbReference type="PANTHER" id="PTHR43283:SF11">
    <property type="entry name" value="BETA-LACTAMASE-RELATED DOMAIN-CONTAINING PROTEIN"/>
    <property type="match status" value="1"/>
</dbReference>
<dbReference type="Proteomes" id="UP000176377">
    <property type="component" value="Unassembled WGS sequence"/>
</dbReference>
<dbReference type="SUPFAM" id="SSF56601">
    <property type="entry name" value="beta-lactamase/transpeptidase-like"/>
    <property type="match status" value="1"/>
</dbReference>
<organism evidence="3 4">
    <name type="scientific">Candidatus Kaiserbacteria bacterium RIFCSPHIGHO2_01_FULL_56_24</name>
    <dbReference type="NCBI Taxonomy" id="1798487"/>
    <lineage>
        <taxon>Bacteria</taxon>
        <taxon>Candidatus Kaiseribacteriota</taxon>
    </lineage>
</organism>
<evidence type="ECO:0000259" key="2">
    <source>
        <dbReference type="Pfam" id="PF00144"/>
    </source>
</evidence>
<dbReference type="InterPro" id="IPR001466">
    <property type="entry name" value="Beta-lactam-related"/>
</dbReference>
<dbReference type="InterPro" id="IPR012338">
    <property type="entry name" value="Beta-lactam/transpept-like"/>
</dbReference>
<evidence type="ECO:0000313" key="3">
    <source>
        <dbReference type="EMBL" id="OGG59272.1"/>
    </source>
</evidence>
<dbReference type="PANTHER" id="PTHR43283">
    <property type="entry name" value="BETA-LACTAMASE-RELATED"/>
    <property type="match status" value="1"/>
</dbReference>
<dbReference type="GO" id="GO:0016787">
    <property type="term" value="F:hydrolase activity"/>
    <property type="evidence" value="ECO:0007669"/>
    <property type="project" value="UniProtKB-KW"/>
</dbReference>
<feature type="domain" description="Beta-lactamase-related" evidence="2">
    <location>
        <begin position="8"/>
        <end position="340"/>
    </location>
</feature>